<dbReference type="InterPro" id="IPR009057">
    <property type="entry name" value="Homeodomain-like_sf"/>
</dbReference>
<dbReference type="GO" id="GO:0003700">
    <property type="term" value="F:DNA-binding transcription factor activity"/>
    <property type="evidence" value="ECO:0007669"/>
    <property type="project" value="InterPro"/>
</dbReference>
<dbReference type="InterPro" id="IPR032687">
    <property type="entry name" value="AraC-type_N"/>
</dbReference>
<feature type="domain" description="HTH araC/xylS-type" evidence="4">
    <location>
        <begin position="231"/>
        <end position="329"/>
    </location>
</feature>
<sequence>MDNSQTYSLFMATDVACRILGVDPQVMLETAGLGDLARGKTEARVTAAQYFDCWNTMEVLSTRPDYVPYLGGAISRGPVIPVFFTLSCAPDVETGLMRLAQFKSLLGPTLMRVFRDGPLLRLEFDSVDARVPMPPSLGALQLVVAVENIRGAAAHRVCPVAAGFDGSEEDRRRIAGHLGIMPERSHVAYIAFSPEDAKRRFISENPSLWADIEADLKLHLSAQNDRRPVAERVQGALIDLMPAGRTGAEDVAIALAISRSTLQRRLREEKTSYQAVLDATRRDMAIRYLTKTTLRADEIASVLAYRDANSFSRSFRRWTGQAPVAFRETLTRSKEQGGEKD</sequence>
<dbReference type="InterPro" id="IPR018060">
    <property type="entry name" value="HTH_AraC"/>
</dbReference>
<dbReference type="EMBL" id="FWFZ01000040">
    <property type="protein sequence ID" value="SLN76145.1"/>
    <property type="molecule type" value="Genomic_DNA"/>
</dbReference>
<protein>
    <submittedName>
        <fullName evidence="5">HTH-type transcriptional regulator VirS</fullName>
    </submittedName>
</protein>
<organism evidence="5 6">
    <name type="scientific">Roseisalinus antarcticus</name>
    <dbReference type="NCBI Taxonomy" id="254357"/>
    <lineage>
        <taxon>Bacteria</taxon>
        <taxon>Pseudomonadati</taxon>
        <taxon>Pseudomonadota</taxon>
        <taxon>Alphaproteobacteria</taxon>
        <taxon>Rhodobacterales</taxon>
        <taxon>Roseobacteraceae</taxon>
        <taxon>Roseisalinus</taxon>
    </lineage>
</organism>
<dbReference type="Gene3D" id="1.10.10.60">
    <property type="entry name" value="Homeodomain-like"/>
    <property type="match status" value="1"/>
</dbReference>
<dbReference type="PROSITE" id="PS01124">
    <property type="entry name" value="HTH_ARAC_FAMILY_2"/>
    <property type="match status" value="1"/>
</dbReference>
<name>A0A1Y5TXF2_9RHOB</name>
<dbReference type="Proteomes" id="UP000193900">
    <property type="component" value="Unassembled WGS sequence"/>
</dbReference>
<dbReference type="RefSeq" id="WP_085880819.1">
    <property type="nucleotide sequence ID" value="NZ_FWFZ01000040.1"/>
</dbReference>
<accession>A0A1Y5TXF2</accession>
<dbReference type="Pfam" id="PF12625">
    <property type="entry name" value="Arabinose_bd"/>
    <property type="match status" value="1"/>
</dbReference>
<dbReference type="PANTHER" id="PTHR47894:SF4">
    <property type="entry name" value="HTH-TYPE TRANSCRIPTIONAL REGULATOR GADX"/>
    <property type="match status" value="1"/>
</dbReference>
<proteinExistence type="predicted"/>
<keyword evidence="3" id="KW-0804">Transcription</keyword>
<evidence type="ECO:0000256" key="3">
    <source>
        <dbReference type="ARBA" id="ARBA00023163"/>
    </source>
</evidence>
<evidence type="ECO:0000259" key="4">
    <source>
        <dbReference type="PROSITE" id="PS01124"/>
    </source>
</evidence>
<gene>
    <name evidence="5" type="primary">virS_3</name>
    <name evidence="5" type="ORF">ROA7023_04109</name>
</gene>
<evidence type="ECO:0000313" key="6">
    <source>
        <dbReference type="Proteomes" id="UP000193900"/>
    </source>
</evidence>
<dbReference type="GO" id="GO:0005829">
    <property type="term" value="C:cytosol"/>
    <property type="evidence" value="ECO:0007669"/>
    <property type="project" value="TreeGrafter"/>
</dbReference>
<dbReference type="SUPFAM" id="SSF46689">
    <property type="entry name" value="Homeodomain-like"/>
    <property type="match status" value="1"/>
</dbReference>
<evidence type="ECO:0000313" key="5">
    <source>
        <dbReference type="EMBL" id="SLN76145.1"/>
    </source>
</evidence>
<dbReference type="AlphaFoldDB" id="A0A1Y5TXF2"/>
<dbReference type="Pfam" id="PF12833">
    <property type="entry name" value="HTH_18"/>
    <property type="match status" value="1"/>
</dbReference>
<dbReference type="GO" id="GO:0000976">
    <property type="term" value="F:transcription cis-regulatory region binding"/>
    <property type="evidence" value="ECO:0007669"/>
    <property type="project" value="TreeGrafter"/>
</dbReference>
<reference evidence="5 6" key="1">
    <citation type="submission" date="2017-03" db="EMBL/GenBank/DDBJ databases">
        <authorList>
            <person name="Afonso C.L."/>
            <person name="Miller P.J."/>
            <person name="Scott M.A."/>
            <person name="Spackman E."/>
            <person name="Goraichik I."/>
            <person name="Dimitrov K.M."/>
            <person name="Suarez D.L."/>
            <person name="Swayne D.E."/>
        </authorList>
    </citation>
    <scope>NUCLEOTIDE SEQUENCE [LARGE SCALE GENOMIC DNA]</scope>
    <source>
        <strain evidence="5 6">CECT 7023</strain>
    </source>
</reference>
<dbReference type="PANTHER" id="PTHR47894">
    <property type="entry name" value="HTH-TYPE TRANSCRIPTIONAL REGULATOR GADX"/>
    <property type="match status" value="1"/>
</dbReference>
<dbReference type="OrthoDB" id="9805730at2"/>
<keyword evidence="1" id="KW-0805">Transcription regulation</keyword>
<keyword evidence="2" id="KW-0238">DNA-binding</keyword>
<evidence type="ECO:0000256" key="1">
    <source>
        <dbReference type="ARBA" id="ARBA00023015"/>
    </source>
</evidence>
<evidence type="ECO:0000256" key="2">
    <source>
        <dbReference type="ARBA" id="ARBA00023125"/>
    </source>
</evidence>
<dbReference type="SMART" id="SM00342">
    <property type="entry name" value="HTH_ARAC"/>
    <property type="match status" value="1"/>
</dbReference>
<keyword evidence="6" id="KW-1185">Reference proteome</keyword>